<dbReference type="Proteomes" id="UP000186309">
    <property type="component" value="Chromosome"/>
</dbReference>
<accession>A0A1U7CUZ7</accession>
<evidence type="ECO:0008006" key="4">
    <source>
        <dbReference type="Google" id="ProtNLM"/>
    </source>
</evidence>
<dbReference type="AlphaFoldDB" id="A0A1U7CUZ7"/>
<dbReference type="Pfam" id="PF10002">
    <property type="entry name" value="DUF2243"/>
    <property type="match status" value="1"/>
</dbReference>
<evidence type="ECO:0000256" key="1">
    <source>
        <dbReference type="SAM" id="Phobius"/>
    </source>
</evidence>
<keyword evidence="1" id="KW-0472">Membrane</keyword>
<keyword evidence="1" id="KW-0812">Transmembrane</keyword>
<dbReference type="InterPro" id="IPR018719">
    <property type="entry name" value="DUF2243_membrane"/>
</dbReference>
<dbReference type="STRING" id="1387353.BSF38_04303"/>
<sequence length="168" mass="18225">MDNASKLRQLTAAGTLLGIGMGGFVDGILFHQVLQLHGMLSAKYPRTGVDATTALVNVEINMFWDGLFHAFTWTMTALGIALLWHAVQRRDVPLSTRTLVGSLALGWGLFNLIEGVIDHELLGIHHVVEAGNHLPWDMAFLASGVVLILFGWSTIRADHGDDTATAAR</sequence>
<keyword evidence="1" id="KW-1133">Transmembrane helix</keyword>
<feature type="transmembrane region" description="Helical" evidence="1">
    <location>
        <begin position="67"/>
        <end position="87"/>
    </location>
</feature>
<proteinExistence type="predicted"/>
<reference evidence="3" key="1">
    <citation type="submission" date="2016-12" db="EMBL/GenBank/DDBJ databases">
        <title>Comparative genomics of four Isosphaeraceae planctomycetes: a common pool of plasmids and glycoside hydrolase genes.</title>
        <authorList>
            <person name="Ivanova A."/>
        </authorList>
    </citation>
    <scope>NUCLEOTIDE SEQUENCE [LARGE SCALE GENOMIC DNA]</scope>
    <source>
        <strain evidence="3">PX4</strain>
    </source>
</reference>
<feature type="transmembrane region" description="Helical" evidence="1">
    <location>
        <begin position="94"/>
        <end position="113"/>
    </location>
</feature>
<evidence type="ECO:0000313" key="2">
    <source>
        <dbReference type="EMBL" id="APW62751.1"/>
    </source>
</evidence>
<feature type="transmembrane region" description="Helical" evidence="1">
    <location>
        <begin position="133"/>
        <end position="152"/>
    </location>
</feature>
<feature type="transmembrane region" description="Helical" evidence="1">
    <location>
        <begin position="12"/>
        <end position="34"/>
    </location>
</feature>
<keyword evidence="3" id="KW-1185">Reference proteome</keyword>
<evidence type="ECO:0000313" key="3">
    <source>
        <dbReference type="Proteomes" id="UP000186309"/>
    </source>
</evidence>
<name>A0A1U7CUZ7_9BACT</name>
<dbReference type="KEGG" id="pbor:BSF38_04303"/>
<dbReference type="RefSeq" id="WP_076349074.1">
    <property type="nucleotide sequence ID" value="NZ_CP019082.1"/>
</dbReference>
<protein>
    <recommendedName>
        <fullName evidence="4">DUF2243 domain-containing protein</fullName>
    </recommendedName>
</protein>
<organism evidence="2 3">
    <name type="scientific">Paludisphaera borealis</name>
    <dbReference type="NCBI Taxonomy" id="1387353"/>
    <lineage>
        <taxon>Bacteria</taxon>
        <taxon>Pseudomonadati</taxon>
        <taxon>Planctomycetota</taxon>
        <taxon>Planctomycetia</taxon>
        <taxon>Isosphaerales</taxon>
        <taxon>Isosphaeraceae</taxon>
        <taxon>Paludisphaera</taxon>
    </lineage>
</organism>
<dbReference type="EMBL" id="CP019082">
    <property type="protein sequence ID" value="APW62751.1"/>
    <property type="molecule type" value="Genomic_DNA"/>
</dbReference>
<gene>
    <name evidence="2" type="ORF">BSF38_04303</name>
</gene>
<dbReference type="OrthoDB" id="5190099at2"/>